<reference evidence="10" key="1">
    <citation type="submission" date="2023-01" db="EMBL/GenBank/DDBJ databases">
        <authorList>
            <person name="Piombo E."/>
        </authorList>
    </citation>
    <scope>NUCLEOTIDE SEQUENCE</scope>
</reference>
<dbReference type="InterPro" id="IPR036962">
    <property type="entry name" value="Glyco_hydro_3_N_sf"/>
</dbReference>
<dbReference type="PRINTS" id="PR00133">
    <property type="entry name" value="GLHYDRLASE3"/>
</dbReference>
<protein>
    <recommendedName>
        <fullName evidence="4">beta-glucosidase</fullName>
        <ecNumber evidence="4">3.2.1.21</ecNumber>
    </recommendedName>
</protein>
<dbReference type="AlphaFoldDB" id="A0AA35LQQ8"/>
<dbReference type="Proteomes" id="UP001160390">
    <property type="component" value="Unassembled WGS sequence"/>
</dbReference>
<gene>
    <name evidence="10" type="ORF">CCHLO57077_00010921</name>
</gene>
<evidence type="ECO:0000256" key="8">
    <source>
        <dbReference type="ARBA" id="ARBA00023295"/>
    </source>
</evidence>
<dbReference type="GO" id="GO:0008422">
    <property type="term" value="F:beta-glucosidase activity"/>
    <property type="evidence" value="ECO:0007669"/>
    <property type="project" value="UniProtKB-EC"/>
</dbReference>
<keyword evidence="11" id="KW-1185">Reference proteome</keyword>
<accession>A0AA35LQQ8</accession>
<dbReference type="InterPro" id="IPR001764">
    <property type="entry name" value="Glyco_hydro_3_N"/>
</dbReference>
<keyword evidence="8" id="KW-0326">Glycosidase</keyword>
<evidence type="ECO:0000256" key="5">
    <source>
        <dbReference type="ARBA" id="ARBA00022729"/>
    </source>
</evidence>
<keyword evidence="6" id="KW-0378">Hydrolase</keyword>
<evidence type="ECO:0000259" key="9">
    <source>
        <dbReference type="Pfam" id="PF00933"/>
    </source>
</evidence>
<evidence type="ECO:0000256" key="4">
    <source>
        <dbReference type="ARBA" id="ARBA00012744"/>
    </source>
</evidence>
<proteinExistence type="inferred from homology"/>
<comment type="caution">
    <text evidence="10">The sequence shown here is derived from an EMBL/GenBank/DDBJ whole genome shotgun (WGS) entry which is preliminary data.</text>
</comment>
<sequence length="301" mass="32392">MVPGSNISTILSGSEAMEDRLQSTLHASGRGDWQEAWSYATGLVSQMTLEEKVNLTYGYTTEANGCNSKIAPIPRLEFKGICMNNAGNGVGGTEGSNAYPAALHVGASWSRELAYDRALYMGREFKQKGVNVALGPSIGPLGRIPKGGRNWEAPSNDPYLSGVLTYETTVGLQRSVMACVKHLIGNEQETTGAGSVMCAYQRVNNSYSCQNSKEMAFEGFVVPDWYEHKSGVGSANAGLDVVMPVAPVWQDGLLAEMVRNGSVSEARVDDMVKRVVAVAWRFADFEDSSIHLLVLAGGQPR</sequence>
<evidence type="ECO:0000256" key="3">
    <source>
        <dbReference type="ARBA" id="ARBA00005336"/>
    </source>
</evidence>
<dbReference type="EMBL" id="CABFNP030000511">
    <property type="protein sequence ID" value="CAI6030866.1"/>
    <property type="molecule type" value="Genomic_DNA"/>
</dbReference>
<comment type="similarity">
    <text evidence="3">Belongs to the glycosyl hydrolase 3 family.</text>
</comment>
<feature type="domain" description="Glycoside hydrolase family 3 N-terminal" evidence="9">
    <location>
        <begin position="93"/>
        <end position="190"/>
    </location>
</feature>
<evidence type="ECO:0000313" key="11">
    <source>
        <dbReference type="Proteomes" id="UP001160390"/>
    </source>
</evidence>
<dbReference type="InterPro" id="IPR050288">
    <property type="entry name" value="Cellulose_deg_GH3"/>
</dbReference>
<dbReference type="InterPro" id="IPR017853">
    <property type="entry name" value="GH"/>
</dbReference>
<evidence type="ECO:0000256" key="7">
    <source>
        <dbReference type="ARBA" id="ARBA00023180"/>
    </source>
</evidence>
<name>A0AA35LQQ8_9HYPO</name>
<evidence type="ECO:0000313" key="10">
    <source>
        <dbReference type="EMBL" id="CAI6030866.1"/>
    </source>
</evidence>
<keyword evidence="7" id="KW-0325">Glycoprotein</keyword>
<comment type="pathway">
    <text evidence="2">Glycan metabolism; cellulose degradation.</text>
</comment>
<dbReference type="PANTHER" id="PTHR42715:SF5">
    <property type="entry name" value="BETA-GLUCOSIDASE M-RELATED"/>
    <property type="match status" value="1"/>
</dbReference>
<evidence type="ECO:0000256" key="1">
    <source>
        <dbReference type="ARBA" id="ARBA00000448"/>
    </source>
</evidence>
<dbReference type="SUPFAM" id="SSF51445">
    <property type="entry name" value="(Trans)glycosidases"/>
    <property type="match status" value="1"/>
</dbReference>
<keyword evidence="5" id="KW-0732">Signal</keyword>
<evidence type="ECO:0000256" key="6">
    <source>
        <dbReference type="ARBA" id="ARBA00022801"/>
    </source>
</evidence>
<feature type="non-terminal residue" evidence="10">
    <location>
        <position position="301"/>
    </location>
</feature>
<dbReference type="GO" id="GO:0009251">
    <property type="term" value="P:glucan catabolic process"/>
    <property type="evidence" value="ECO:0007669"/>
    <property type="project" value="TreeGrafter"/>
</dbReference>
<organism evidence="10 11">
    <name type="scientific">Clonostachys chloroleuca</name>
    <dbReference type="NCBI Taxonomy" id="1926264"/>
    <lineage>
        <taxon>Eukaryota</taxon>
        <taxon>Fungi</taxon>
        <taxon>Dikarya</taxon>
        <taxon>Ascomycota</taxon>
        <taxon>Pezizomycotina</taxon>
        <taxon>Sordariomycetes</taxon>
        <taxon>Hypocreomycetidae</taxon>
        <taxon>Hypocreales</taxon>
        <taxon>Bionectriaceae</taxon>
        <taxon>Clonostachys</taxon>
    </lineage>
</organism>
<dbReference type="Pfam" id="PF00933">
    <property type="entry name" value="Glyco_hydro_3"/>
    <property type="match status" value="1"/>
</dbReference>
<evidence type="ECO:0000256" key="2">
    <source>
        <dbReference type="ARBA" id="ARBA00004987"/>
    </source>
</evidence>
<dbReference type="PANTHER" id="PTHR42715">
    <property type="entry name" value="BETA-GLUCOSIDASE"/>
    <property type="match status" value="1"/>
</dbReference>
<dbReference type="Gene3D" id="3.20.20.300">
    <property type="entry name" value="Glycoside hydrolase, family 3, N-terminal domain"/>
    <property type="match status" value="2"/>
</dbReference>
<dbReference type="EC" id="3.2.1.21" evidence="4"/>
<comment type="catalytic activity">
    <reaction evidence="1">
        <text>Hydrolysis of terminal, non-reducing beta-D-glucosyl residues with release of beta-D-glucose.</text>
        <dbReference type="EC" id="3.2.1.21"/>
    </reaction>
</comment>